<reference evidence="4" key="2">
    <citation type="submission" date="2020-04" db="EMBL/GenBank/DDBJ databases">
        <authorList>
            <consortium name="NCBI Genome Project"/>
        </authorList>
    </citation>
    <scope>NUCLEOTIDE SEQUENCE</scope>
    <source>
        <strain evidence="4">CBS 304.34</strain>
    </source>
</reference>
<feature type="compositionally biased region" description="Basic and acidic residues" evidence="1">
    <location>
        <begin position="390"/>
        <end position="406"/>
    </location>
</feature>
<feature type="compositionally biased region" description="Polar residues" evidence="1">
    <location>
        <begin position="33"/>
        <end position="63"/>
    </location>
</feature>
<feature type="region of interest" description="Disordered" evidence="1">
    <location>
        <begin position="464"/>
        <end position="607"/>
    </location>
</feature>
<protein>
    <submittedName>
        <fullName evidence="2 4">Uncharacterized protein</fullName>
    </submittedName>
</protein>
<evidence type="ECO:0000313" key="3">
    <source>
        <dbReference type="Proteomes" id="UP000504636"/>
    </source>
</evidence>
<name>A0A6A6YF46_9PEZI</name>
<evidence type="ECO:0000256" key="1">
    <source>
        <dbReference type="SAM" id="MobiDB-lite"/>
    </source>
</evidence>
<feature type="compositionally biased region" description="Acidic residues" evidence="1">
    <location>
        <begin position="247"/>
        <end position="276"/>
    </location>
</feature>
<dbReference type="EMBL" id="MU003705">
    <property type="protein sequence ID" value="KAF2807411.1"/>
    <property type="molecule type" value="Genomic_DNA"/>
</dbReference>
<accession>A0A6A6YF46</accession>
<reference evidence="4" key="3">
    <citation type="submission" date="2025-04" db="UniProtKB">
        <authorList>
            <consortium name="RefSeq"/>
        </authorList>
    </citation>
    <scope>IDENTIFICATION</scope>
    <source>
        <strain evidence="4">CBS 304.34</strain>
    </source>
</reference>
<feature type="compositionally biased region" description="Basic and acidic residues" evidence="1">
    <location>
        <begin position="846"/>
        <end position="855"/>
    </location>
</feature>
<feature type="compositionally biased region" description="Acidic residues" evidence="1">
    <location>
        <begin position="589"/>
        <end position="598"/>
    </location>
</feature>
<gene>
    <name evidence="2 4" type="ORF">BDZ99DRAFT_500611</name>
</gene>
<sequence length="855" mass="93579">MLEKSAEGPPPSPEGQVEDSHEHSTTGYGGPDSGQSVRMGSPDGQTGEQESNEVSARAESTSDPRVAGNEGDAPPLPTGYPRVDLEEDRREVLGDQTVDDVPPSRSSSPASDGEEEAQEDSNDTTWSTLEEPNESEVVNQSLVNAPERAEQVDANSTDPDTLQATEDPSSETLAQVLISYDIEEADALRYIGFTVPDSEVETLAARLLSLETRQEELDIVADRIQRRMQRDFEEDLARKARTRCDSFEMELESEDEGDPGEDGLENLGDEEEDDEGLPDRGDGQGVEVGEEEKEDEAPLDDVEEGKTISHAVGRANMTHGRCLEMLTMKDSPTSTNPSRHIKFLALVLHVICKLSPSISPSLIQLPLCRPYPLITQSTPARMVELQSPPPKHEDAADTCDTREQPPDHSGGTAAHHQPKMGAFMSILNRTAEKTAEQPGDGAYTVFSSQGPVKRQTWRETLWWQPATAEPKDVETALPTQQDAEEPIPSESRSEQGAIAVYENKGNDTEATPPKSQTSEDETLVQDNKENVVPPRTVNDTEAEATSTENSAEHEGVDQAKEDPFRYPLPQPDGSTSAPTHPNQHHPFDEAGDLTDLPEDNSAQNQDTESYDYIYVAVGPAGGRMASWDKRGSDTRYVRVPKDPLFDAQIAAMIQDTGVSWFEAVEALFTFEGKVMVIKPFHEHEDSGGYDFPQPDGPKSDPLPRAVPIDAEGKPIPPGTSLNLPARVATKLEHLDPVLQVQVVELMEQCDISLQEALELVLGGDTESKEKAAADRKQQEIREAHDIDALAKEYDREDDEWLYDESYNGYDTAVEGPEQSIDGDTEGGGSDDEKEDDAKADSLYSMSDHEDGGVLL</sequence>
<feature type="compositionally biased region" description="Polar residues" evidence="1">
    <location>
        <begin position="123"/>
        <end position="143"/>
    </location>
</feature>
<feature type="compositionally biased region" description="Basic and acidic residues" evidence="1">
    <location>
        <begin position="550"/>
        <end position="564"/>
    </location>
</feature>
<feature type="region of interest" description="Disordered" evidence="1">
    <location>
        <begin position="685"/>
        <end position="720"/>
    </location>
</feature>
<feature type="region of interest" description="Disordered" evidence="1">
    <location>
        <begin position="247"/>
        <end position="311"/>
    </location>
</feature>
<dbReference type="AlphaFoldDB" id="A0A6A6YF46"/>
<dbReference type="OrthoDB" id="10509536at2759"/>
<dbReference type="RefSeq" id="XP_033574375.1">
    <property type="nucleotide sequence ID" value="XM_033723735.1"/>
</dbReference>
<feature type="compositionally biased region" description="Basic and acidic residues" evidence="1">
    <location>
        <begin position="83"/>
        <end position="93"/>
    </location>
</feature>
<feature type="region of interest" description="Disordered" evidence="1">
    <location>
        <begin position="1"/>
        <end position="170"/>
    </location>
</feature>
<evidence type="ECO:0000313" key="2">
    <source>
        <dbReference type="EMBL" id="KAF2807411.1"/>
    </source>
</evidence>
<dbReference type="Proteomes" id="UP000504636">
    <property type="component" value="Unplaced"/>
</dbReference>
<feature type="region of interest" description="Disordered" evidence="1">
    <location>
        <begin position="799"/>
        <end position="855"/>
    </location>
</feature>
<organism evidence="2">
    <name type="scientific">Mytilinidion resinicola</name>
    <dbReference type="NCBI Taxonomy" id="574789"/>
    <lineage>
        <taxon>Eukaryota</taxon>
        <taxon>Fungi</taxon>
        <taxon>Dikarya</taxon>
        <taxon>Ascomycota</taxon>
        <taxon>Pezizomycotina</taxon>
        <taxon>Dothideomycetes</taxon>
        <taxon>Pleosporomycetidae</taxon>
        <taxon>Mytilinidiales</taxon>
        <taxon>Mytilinidiaceae</taxon>
        <taxon>Mytilinidion</taxon>
    </lineage>
</organism>
<proteinExistence type="predicted"/>
<keyword evidence="3" id="KW-1185">Reference proteome</keyword>
<feature type="compositionally biased region" description="Polar residues" evidence="1">
    <location>
        <begin position="153"/>
        <end position="170"/>
    </location>
</feature>
<feature type="compositionally biased region" description="Acidic residues" evidence="1">
    <location>
        <begin position="112"/>
        <end position="122"/>
    </location>
</feature>
<feature type="compositionally biased region" description="Acidic residues" evidence="1">
    <location>
        <begin position="288"/>
        <end position="303"/>
    </location>
</feature>
<evidence type="ECO:0000313" key="4">
    <source>
        <dbReference type="RefSeq" id="XP_033574375.1"/>
    </source>
</evidence>
<reference evidence="2 4" key="1">
    <citation type="journal article" date="2020" name="Stud. Mycol.">
        <title>101 Dothideomycetes genomes: a test case for predicting lifestyles and emergence of pathogens.</title>
        <authorList>
            <person name="Haridas S."/>
            <person name="Albert R."/>
            <person name="Binder M."/>
            <person name="Bloem J."/>
            <person name="Labutti K."/>
            <person name="Salamov A."/>
            <person name="Andreopoulos B."/>
            <person name="Baker S."/>
            <person name="Barry K."/>
            <person name="Bills G."/>
            <person name="Bluhm B."/>
            <person name="Cannon C."/>
            <person name="Castanera R."/>
            <person name="Culley D."/>
            <person name="Daum C."/>
            <person name="Ezra D."/>
            <person name="Gonzalez J."/>
            <person name="Henrissat B."/>
            <person name="Kuo A."/>
            <person name="Liang C."/>
            <person name="Lipzen A."/>
            <person name="Lutzoni F."/>
            <person name="Magnuson J."/>
            <person name="Mondo S."/>
            <person name="Nolan M."/>
            <person name="Ohm R."/>
            <person name="Pangilinan J."/>
            <person name="Park H.-J."/>
            <person name="Ramirez L."/>
            <person name="Alfaro M."/>
            <person name="Sun H."/>
            <person name="Tritt A."/>
            <person name="Yoshinaga Y."/>
            <person name="Zwiers L.-H."/>
            <person name="Turgeon B."/>
            <person name="Goodwin S."/>
            <person name="Spatafora J."/>
            <person name="Crous P."/>
            <person name="Grigoriev I."/>
        </authorList>
    </citation>
    <scope>NUCLEOTIDE SEQUENCE</scope>
    <source>
        <strain evidence="2 4">CBS 304.34</strain>
    </source>
</reference>
<dbReference type="GeneID" id="54464628"/>
<feature type="compositionally biased region" description="Polar residues" evidence="1">
    <location>
        <begin position="572"/>
        <end position="581"/>
    </location>
</feature>
<feature type="region of interest" description="Disordered" evidence="1">
    <location>
        <begin position="384"/>
        <end position="417"/>
    </location>
</feature>
<feature type="compositionally biased region" description="Acidic residues" evidence="1">
    <location>
        <begin position="820"/>
        <end position="834"/>
    </location>
</feature>